<evidence type="ECO:0000256" key="1">
    <source>
        <dbReference type="ARBA" id="ARBA00009865"/>
    </source>
</evidence>
<dbReference type="InterPro" id="IPR023296">
    <property type="entry name" value="Glyco_hydro_beta-prop_sf"/>
</dbReference>
<dbReference type="GO" id="GO:0004553">
    <property type="term" value="F:hydrolase activity, hydrolyzing O-glycosyl compounds"/>
    <property type="evidence" value="ECO:0007669"/>
    <property type="project" value="InterPro"/>
</dbReference>
<evidence type="ECO:0000256" key="2">
    <source>
        <dbReference type="ARBA" id="ARBA00022801"/>
    </source>
</evidence>
<comment type="caution">
    <text evidence="6">The sequence shown here is derived from an EMBL/GenBank/DDBJ whole genome shotgun (WGS) entry which is preliminary data.</text>
</comment>
<dbReference type="Proteomes" id="UP000777438">
    <property type="component" value="Unassembled WGS sequence"/>
</dbReference>
<reference evidence="6 7" key="1">
    <citation type="journal article" date="2021" name="Nat. Commun.">
        <title>Genetic determinants of endophytism in the Arabidopsis root mycobiome.</title>
        <authorList>
            <person name="Mesny F."/>
            <person name="Miyauchi S."/>
            <person name="Thiergart T."/>
            <person name="Pickel B."/>
            <person name="Atanasova L."/>
            <person name="Karlsson M."/>
            <person name="Huettel B."/>
            <person name="Barry K.W."/>
            <person name="Haridas S."/>
            <person name="Chen C."/>
            <person name="Bauer D."/>
            <person name="Andreopoulos W."/>
            <person name="Pangilinan J."/>
            <person name="LaButti K."/>
            <person name="Riley R."/>
            <person name="Lipzen A."/>
            <person name="Clum A."/>
            <person name="Drula E."/>
            <person name="Henrissat B."/>
            <person name="Kohler A."/>
            <person name="Grigoriev I.V."/>
            <person name="Martin F.M."/>
            <person name="Hacquard S."/>
        </authorList>
    </citation>
    <scope>NUCLEOTIDE SEQUENCE [LARGE SCALE GENOMIC DNA]</scope>
    <source>
        <strain evidence="6 7">MPI-CAGE-CH-0241</strain>
    </source>
</reference>
<keyword evidence="2 4" id="KW-0378">Hydrolase</keyword>
<dbReference type="PANTHER" id="PTHR22925:SF3">
    <property type="entry name" value="GLYCOSYL HYDROLASE FAMILY PROTEIN 43"/>
    <property type="match status" value="1"/>
</dbReference>
<evidence type="ECO:0000259" key="5">
    <source>
        <dbReference type="PROSITE" id="PS51175"/>
    </source>
</evidence>
<keyword evidence="3 4" id="KW-0326">Glycosidase</keyword>
<dbReference type="SUPFAM" id="SSF49785">
    <property type="entry name" value="Galactose-binding domain-like"/>
    <property type="match status" value="1"/>
</dbReference>
<dbReference type="GO" id="GO:0005975">
    <property type="term" value="P:carbohydrate metabolic process"/>
    <property type="evidence" value="ECO:0007669"/>
    <property type="project" value="InterPro"/>
</dbReference>
<dbReference type="PROSITE" id="PS51175">
    <property type="entry name" value="CBM6"/>
    <property type="match status" value="1"/>
</dbReference>
<dbReference type="EMBL" id="JAGPYM010000014">
    <property type="protein sequence ID" value="KAH6887716.1"/>
    <property type="molecule type" value="Genomic_DNA"/>
</dbReference>
<dbReference type="Gene3D" id="2.60.120.260">
    <property type="entry name" value="Galactose-binding domain-like"/>
    <property type="match status" value="1"/>
</dbReference>
<protein>
    <submittedName>
        <fullName evidence="6">Galactan 1,3-beta-galactosidase</fullName>
    </submittedName>
</protein>
<gene>
    <name evidence="6" type="ORF">B0T10DRAFT_539045</name>
</gene>
<dbReference type="InterPro" id="IPR006710">
    <property type="entry name" value="Glyco_hydro_43"/>
</dbReference>
<evidence type="ECO:0000313" key="7">
    <source>
        <dbReference type="Proteomes" id="UP000777438"/>
    </source>
</evidence>
<dbReference type="InterPro" id="IPR005084">
    <property type="entry name" value="CBM6"/>
</dbReference>
<dbReference type="Pfam" id="PF22704">
    <property type="entry name" value="CBM13-like"/>
    <property type="match status" value="1"/>
</dbReference>
<feature type="domain" description="CBM6" evidence="5">
    <location>
        <begin position="310"/>
        <end position="435"/>
    </location>
</feature>
<dbReference type="SUPFAM" id="SSF75005">
    <property type="entry name" value="Arabinanase/levansucrase/invertase"/>
    <property type="match status" value="1"/>
</dbReference>
<sequence length="437" mass="46649">MAAATHATLQIVPGATWTATNTGSHIQAHGAGIIEVAGTYYMIGEDKTDGSPFQNINCYSSTNLVEWTFVNALLSQTTSGDLGPSRVVERPKVIYNDDTSTYVMYLHIDSSNYGEAKVGVATSASVCGDYTYRGSFQPLGFQSRDIGLYKDDDGSAYLLTEDRANGLRIDALSDDYLNVTESVYLWDESIESPAILKKDGIYFMFGSHLTGWNPNDNVYSYAESLSGPWSDWTEFADDGSNTYTSQTSFILPLGDSAIYMGDRWVSTNLMRSTYIWLPLEISGNSVWMSNRVNWVPDVSAGSWSAAPTESDYEGEDATLSNGAVSVSCSGCSGSAAAGYIGGSSGGTVTFSGVESDATTRTTIRIRHANGDSAQRYATVTVNGESQEIAFLPTGGGQVTGSSVVHCSLKSGSGNTVVITTEGGSYGPDIDRIFVPVD</sequence>
<dbReference type="CDD" id="cd18821">
    <property type="entry name" value="GH43_Pc3Gal43A-like"/>
    <property type="match status" value="1"/>
</dbReference>
<proteinExistence type="inferred from homology"/>
<organism evidence="6 7">
    <name type="scientific">Thelonectria olida</name>
    <dbReference type="NCBI Taxonomy" id="1576542"/>
    <lineage>
        <taxon>Eukaryota</taxon>
        <taxon>Fungi</taxon>
        <taxon>Dikarya</taxon>
        <taxon>Ascomycota</taxon>
        <taxon>Pezizomycotina</taxon>
        <taxon>Sordariomycetes</taxon>
        <taxon>Hypocreomycetidae</taxon>
        <taxon>Hypocreales</taxon>
        <taxon>Nectriaceae</taxon>
        <taxon>Thelonectria</taxon>
    </lineage>
</organism>
<dbReference type="InterPro" id="IPR055240">
    <property type="entry name" value="CBM13-like"/>
</dbReference>
<dbReference type="AlphaFoldDB" id="A0A9P8W1L4"/>
<dbReference type="OrthoDB" id="9970295at2759"/>
<comment type="similarity">
    <text evidence="1 4">Belongs to the glycosyl hydrolase 43 family.</text>
</comment>
<dbReference type="CDD" id="cd04081">
    <property type="entry name" value="CBM35_galactosidase-like"/>
    <property type="match status" value="1"/>
</dbReference>
<keyword evidence="7" id="KW-1185">Reference proteome</keyword>
<evidence type="ECO:0000313" key="6">
    <source>
        <dbReference type="EMBL" id="KAH6887716.1"/>
    </source>
</evidence>
<evidence type="ECO:0000256" key="3">
    <source>
        <dbReference type="ARBA" id="ARBA00023295"/>
    </source>
</evidence>
<dbReference type="GO" id="GO:0030246">
    <property type="term" value="F:carbohydrate binding"/>
    <property type="evidence" value="ECO:0007669"/>
    <property type="project" value="InterPro"/>
</dbReference>
<name>A0A9P8W1L4_9HYPO</name>
<dbReference type="InterPro" id="IPR008979">
    <property type="entry name" value="Galactose-bd-like_sf"/>
</dbReference>
<dbReference type="PANTHER" id="PTHR22925">
    <property type="entry name" value="GLYCOSYL HYDROLASE 43 FAMILY MEMBER"/>
    <property type="match status" value="1"/>
</dbReference>
<accession>A0A9P8W1L4</accession>
<dbReference type="Gene3D" id="2.115.10.20">
    <property type="entry name" value="Glycosyl hydrolase domain, family 43"/>
    <property type="match status" value="1"/>
</dbReference>
<dbReference type="Pfam" id="PF04616">
    <property type="entry name" value="Glyco_hydro_43"/>
    <property type="match status" value="1"/>
</dbReference>
<evidence type="ECO:0000256" key="4">
    <source>
        <dbReference type="RuleBase" id="RU361187"/>
    </source>
</evidence>